<keyword evidence="3 6" id="KW-1133">Transmembrane helix</keyword>
<feature type="region of interest" description="Disordered" evidence="5">
    <location>
        <begin position="1"/>
        <end position="35"/>
    </location>
</feature>
<feature type="transmembrane region" description="Helical" evidence="6">
    <location>
        <begin position="101"/>
        <end position="125"/>
    </location>
</feature>
<feature type="transmembrane region" description="Helical" evidence="6">
    <location>
        <begin position="296"/>
        <end position="316"/>
    </location>
</feature>
<dbReference type="PANTHER" id="PTHR23507:SF1">
    <property type="entry name" value="FI18259P1-RELATED"/>
    <property type="match status" value="1"/>
</dbReference>
<feature type="transmembrane region" description="Helical" evidence="6">
    <location>
        <begin position="174"/>
        <end position="193"/>
    </location>
</feature>
<dbReference type="OrthoDB" id="3026777at2759"/>
<evidence type="ECO:0000256" key="4">
    <source>
        <dbReference type="ARBA" id="ARBA00023136"/>
    </source>
</evidence>
<accession>A0A2K3QEQ3</accession>
<dbReference type="Pfam" id="PF07690">
    <property type="entry name" value="MFS_1"/>
    <property type="match status" value="1"/>
</dbReference>
<dbReference type="EMBL" id="NRSZ01000628">
    <property type="protein sequence ID" value="PNY26002.1"/>
    <property type="molecule type" value="Genomic_DNA"/>
</dbReference>
<feature type="transmembrane region" description="Helical" evidence="6">
    <location>
        <begin position="233"/>
        <end position="253"/>
    </location>
</feature>
<dbReference type="AlphaFoldDB" id="A0A2K3QEQ3"/>
<feature type="transmembrane region" description="Helical" evidence="6">
    <location>
        <begin position="44"/>
        <end position="64"/>
    </location>
</feature>
<dbReference type="SUPFAM" id="SSF103473">
    <property type="entry name" value="MFS general substrate transporter"/>
    <property type="match status" value="1"/>
</dbReference>
<feature type="transmembrane region" description="Helical" evidence="6">
    <location>
        <begin position="137"/>
        <end position="154"/>
    </location>
</feature>
<dbReference type="GO" id="GO:0022857">
    <property type="term" value="F:transmembrane transporter activity"/>
    <property type="evidence" value="ECO:0007669"/>
    <property type="project" value="InterPro"/>
</dbReference>
<feature type="transmembrane region" description="Helical" evidence="6">
    <location>
        <begin position="372"/>
        <end position="392"/>
    </location>
</feature>
<feature type="transmembrane region" description="Helical" evidence="6">
    <location>
        <begin position="432"/>
        <end position="455"/>
    </location>
</feature>
<dbReference type="Gene3D" id="1.20.1250.20">
    <property type="entry name" value="MFS general substrate transporter like domains"/>
    <property type="match status" value="2"/>
</dbReference>
<evidence type="ECO:0000313" key="8">
    <source>
        <dbReference type="EMBL" id="PNY26002.1"/>
    </source>
</evidence>
<evidence type="ECO:0000259" key="7">
    <source>
        <dbReference type="PROSITE" id="PS50850"/>
    </source>
</evidence>
<dbReference type="InterPro" id="IPR036259">
    <property type="entry name" value="MFS_trans_sf"/>
</dbReference>
<feature type="transmembrane region" description="Helical" evidence="6">
    <location>
        <begin position="467"/>
        <end position="487"/>
    </location>
</feature>
<reference evidence="8 9" key="1">
    <citation type="submission" date="2017-08" db="EMBL/GenBank/DDBJ databases">
        <title>Harnessing the power of phylogenomics to disentangle the directionality and signatures of interkingdom host jumping in the parasitic fungal genus Tolypocladium.</title>
        <authorList>
            <person name="Quandt C.A."/>
            <person name="Patterson W."/>
            <person name="Spatafora J.W."/>
        </authorList>
    </citation>
    <scope>NUCLEOTIDE SEQUENCE [LARGE SCALE GENOMIC DNA]</scope>
    <source>
        <strain evidence="8 9">CBS 113982</strain>
    </source>
</reference>
<keyword evidence="2 6" id="KW-0812">Transmembrane</keyword>
<dbReference type="InterPro" id="IPR011701">
    <property type="entry name" value="MFS"/>
</dbReference>
<feature type="transmembrane region" description="Helical" evidence="6">
    <location>
        <begin position="205"/>
        <end position="227"/>
    </location>
</feature>
<comment type="subcellular location">
    <subcellularLocation>
        <location evidence="1">Membrane</location>
        <topology evidence="1">Multi-pass membrane protein</topology>
    </subcellularLocation>
</comment>
<evidence type="ECO:0000313" key="9">
    <source>
        <dbReference type="Proteomes" id="UP000236621"/>
    </source>
</evidence>
<keyword evidence="9" id="KW-1185">Reference proteome</keyword>
<dbReference type="GO" id="GO:0016020">
    <property type="term" value="C:membrane"/>
    <property type="evidence" value="ECO:0007669"/>
    <property type="project" value="UniProtKB-SubCell"/>
</dbReference>
<feature type="domain" description="Major facilitator superfamily (MFS) profile" evidence="7">
    <location>
        <begin position="45"/>
        <end position="492"/>
    </location>
</feature>
<sequence>MPAVELDAPEDAPLLAERGRPDEPPPTRPRTKARPWQAQAPGTIVSLVATMMFCVTSSGMLMLIPFYRLVEDALCHAFYDDDSPGIIDEMLCKGDEVQSRLAYLLGWFGLSSSIMTLLVAFPYGLLADRIGRKPTAVLAYGSTAVSFAFAPFMFGNMQAQVRSNPHLLMTGSLFLLFGGGVPVLLATLYAMAADVSAEKEKAASFLYLTFGATAGGLAGPLLAGVLMAKYGPWIPVFVVLAMEPFMLSLFFFIPETLVVEPKSHPKQDQPFLVGLKQHMRNGLQDLVRSVHMIRNVNIPLVLITFLFQSARFTAYTSTLAQYISKHFGWRLAETSLLLSPLGVLNLAVLVALPAVSRILMSPRFRFTTFGKDLFLTRVSTLLVILGALIQGFSHNVVLFLVGLFVGTLGAAESPLARATVSHYVDAEYTSRLYALIGMAEVLGSFIGGPALAWFFDQGLRRKGIWTGLPWFYIALLCGIALVALLFVKPPMKSLDDEAVRHEGDGVNGSAPESHLRSC</sequence>
<feature type="transmembrane region" description="Helical" evidence="6">
    <location>
        <begin position="398"/>
        <end position="420"/>
    </location>
</feature>
<dbReference type="Proteomes" id="UP000236621">
    <property type="component" value="Unassembled WGS sequence"/>
</dbReference>
<evidence type="ECO:0000256" key="3">
    <source>
        <dbReference type="ARBA" id="ARBA00022989"/>
    </source>
</evidence>
<evidence type="ECO:0000256" key="6">
    <source>
        <dbReference type="SAM" id="Phobius"/>
    </source>
</evidence>
<evidence type="ECO:0000256" key="1">
    <source>
        <dbReference type="ARBA" id="ARBA00004141"/>
    </source>
</evidence>
<proteinExistence type="predicted"/>
<organism evidence="8 9">
    <name type="scientific">Tolypocladium capitatum</name>
    <dbReference type="NCBI Taxonomy" id="45235"/>
    <lineage>
        <taxon>Eukaryota</taxon>
        <taxon>Fungi</taxon>
        <taxon>Dikarya</taxon>
        <taxon>Ascomycota</taxon>
        <taxon>Pezizomycotina</taxon>
        <taxon>Sordariomycetes</taxon>
        <taxon>Hypocreomycetidae</taxon>
        <taxon>Hypocreales</taxon>
        <taxon>Ophiocordycipitaceae</taxon>
        <taxon>Tolypocladium</taxon>
    </lineage>
</organism>
<name>A0A2K3QEQ3_9HYPO</name>
<evidence type="ECO:0000256" key="2">
    <source>
        <dbReference type="ARBA" id="ARBA00022692"/>
    </source>
</evidence>
<feature type="transmembrane region" description="Helical" evidence="6">
    <location>
        <begin position="336"/>
        <end position="360"/>
    </location>
</feature>
<comment type="caution">
    <text evidence="8">The sequence shown here is derived from an EMBL/GenBank/DDBJ whole genome shotgun (WGS) entry which is preliminary data.</text>
</comment>
<keyword evidence="4 6" id="KW-0472">Membrane</keyword>
<dbReference type="PROSITE" id="PS50850">
    <property type="entry name" value="MFS"/>
    <property type="match status" value="1"/>
</dbReference>
<dbReference type="PANTHER" id="PTHR23507">
    <property type="entry name" value="ZGC:174356"/>
    <property type="match status" value="1"/>
</dbReference>
<protein>
    <recommendedName>
        <fullName evidence="7">Major facilitator superfamily (MFS) profile domain-containing protein</fullName>
    </recommendedName>
</protein>
<gene>
    <name evidence="8" type="ORF">TCAP_04064</name>
</gene>
<evidence type="ECO:0000256" key="5">
    <source>
        <dbReference type="SAM" id="MobiDB-lite"/>
    </source>
</evidence>
<dbReference type="InterPro" id="IPR020846">
    <property type="entry name" value="MFS_dom"/>
</dbReference>